<gene>
    <name evidence="5" type="ORF">GCM10022289_44580</name>
</gene>
<organism evidence="5 6">
    <name type="scientific">Pedobacter jeongneungensis</name>
    <dbReference type="NCBI Taxonomy" id="947309"/>
    <lineage>
        <taxon>Bacteria</taxon>
        <taxon>Pseudomonadati</taxon>
        <taxon>Bacteroidota</taxon>
        <taxon>Sphingobacteriia</taxon>
        <taxon>Sphingobacteriales</taxon>
        <taxon>Sphingobacteriaceae</taxon>
        <taxon>Pedobacter</taxon>
    </lineage>
</organism>
<dbReference type="Gene3D" id="1.10.150.130">
    <property type="match status" value="1"/>
</dbReference>
<dbReference type="InterPro" id="IPR035386">
    <property type="entry name" value="Arm-DNA-bind_5"/>
</dbReference>
<dbReference type="PROSITE" id="PS51898">
    <property type="entry name" value="TYR_RECOMBINASE"/>
    <property type="match status" value="1"/>
</dbReference>
<comment type="similarity">
    <text evidence="1">Belongs to the 'phage' integrase family.</text>
</comment>
<dbReference type="InterPro" id="IPR013762">
    <property type="entry name" value="Integrase-like_cat_sf"/>
</dbReference>
<dbReference type="PANTHER" id="PTHR30349">
    <property type="entry name" value="PHAGE INTEGRASE-RELATED"/>
    <property type="match status" value="1"/>
</dbReference>
<dbReference type="Gene3D" id="1.10.443.10">
    <property type="entry name" value="Intergrase catalytic core"/>
    <property type="match status" value="1"/>
</dbReference>
<dbReference type="Pfam" id="PF13102">
    <property type="entry name" value="Phage_int_SAM_5"/>
    <property type="match status" value="1"/>
</dbReference>
<comment type="caution">
    <text evidence="5">The sequence shown here is derived from an EMBL/GenBank/DDBJ whole genome shotgun (WGS) entry which is preliminary data.</text>
</comment>
<dbReference type="InterPro" id="IPR025269">
    <property type="entry name" value="SAM-like_dom"/>
</dbReference>
<reference evidence="6" key="1">
    <citation type="journal article" date="2019" name="Int. J. Syst. Evol. Microbiol.">
        <title>The Global Catalogue of Microorganisms (GCM) 10K type strain sequencing project: providing services to taxonomists for standard genome sequencing and annotation.</title>
        <authorList>
            <consortium name="The Broad Institute Genomics Platform"/>
            <consortium name="The Broad Institute Genome Sequencing Center for Infectious Disease"/>
            <person name="Wu L."/>
            <person name="Ma J."/>
        </authorList>
    </citation>
    <scope>NUCLEOTIDE SEQUENCE [LARGE SCALE GENOMIC DNA]</scope>
    <source>
        <strain evidence="6">JCM 17626</strain>
    </source>
</reference>
<evidence type="ECO:0000259" key="4">
    <source>
        <dbReference type="PROSITE" id="PS51898"/>
    </source>
</evidence>
<sequence length="423" mass="49180">MLSLGGNFMKSQHTFALSFYLKRENELNGKAPIYAKITVDGKYLRLALKRSVEPKFWNQRTQRLLGNTPEIILLREKLRQVTNEINGAYDELRYQKKAITAQAIKSKVEGQEEGKTLMYLIKYHYEHQGSLLAQGTIKNYYSTERFLKEFLKRKKLTDIQLTALDFRFITEFAVYLRKKEPDRAQRPCTNNTVMKHMERLQKLTGLALKFGWIITDPFLNYQRHIIKKDRECLDMDEISALWSLEIEDNSIMLVKEMFLFSCYTGLSYNEISRLTNDFIKRESDGSLWIEMIRQKTLNTSELKFHVPILPEALGLIEKYEHSAESLFKGTIFPSPTNQYMNRCLKIISRLAGISKCLTFHVARHSFATTITLENGVSIESVAHMLGHSSTRTTQIYSKVKKKKVASEMNLVKLKLHPVIRKVV</sequence>
<dbReference type="CDD" id="cd01185">
    <property type="entry name" value="INTN1_C_like"/>
    <property type="match status" value="1"/>
</dbReference>
<protein>
    <submittedName>
        <fullName evidence="5">Site-specific integrase</fullName>
    </submittedName>
</protein>
<accession>A0ABP8BPX2</accession>
<proteinExistence type="inferred from homology"/>
<keyword evidence="6" id="KW-1185">Reference proteome</keyword>
<dbReference type="SUPFAM" id="SSF56349">
    <property type="entry name" value="DNA breaking-rejoining enzymes"/>
    <property type="match status" value="1"/>
</dbReference>
<dbReference type="Pfam" id="PF17293">
    <property type="entry name" value="Arm-DNA-bind_5"/>
    <property type="match status" value="1"/>
</dbReference>
<name>A0ABP8BPX2_9SPHI</name>
<feature type="domain" description="Tyr recombinase" evidence="4">
    <location>
        <begin position="228"/>
        <end position="409"/>
    </location>
</feature>
<evidence type="ECO:0000256" key="2">
    <source>
        <dbReference type="ARBA" id="ARBA00023125"/>
    </source>
</evidence>
<dbReference type="Proteomes" id="UP001501772">
    <property type="component" value="Unassembled WGS sequence"/>
</dbReference>
<dbReference type="InterPro" id="IPR002104">
    <property type="entry name" value="Integrase_catalytic"/>
</dbReference>
<dbReference type="EMBL" id="BAABBY010000015">
    <property type="protein sequence ID" value="GAA4213016.1"/>
    <property type="molecule type" value="Genomic_DNA"/>
</dbReference>
<evidence type="ECO:0000256" key="1">
    <source>
        <dbReference type="ARBA" id="ARBA00008857"/>
    </source>
</evidence>
<evidence type="ECO:0000313" key="5">
    <source>
        <dbReference type="EMBL" id="GAA4213016.1"/>
    </source>
</evidence>
<dbReference type="InterPro" id="IPR011010">
    <property type="entry name" value="DNA_brk_join_enz"/>
</dbReference>
<keyword evidence="3" id="KW-0233">DNA recombination</keyword>
<dbReference type="Pfam" id="PF00589">
    <property type="entry name" value="Phage_integrase"/>
    <property type="match status" value="1"/>
</dbReference>
<dbReference type="InterPro" id="IPR050090">
    <property type="entry name" value="Tyrosine_recombinase_XerCD"/>
</dbReference>
<evidence type="ECO:0000256" key="3">
    <source>
        <dbReference type="ARBA" id="ARBA00023172"/>
    </source>
</evidence>
<dbReference type="InterPro" id="IPR010998">
    <property type="entry name" value="Integrase_recombinase_N"/>
</dbReference>
<dbReference type="PANTHER" id="PTHR30349:SF64">
    <property type="entry name" value="PROPHAGE INTEGRASE INTD-RELATED"/>
    <property type="match status" value="1"/>
</dbReference>
<keyword evidence="2" id="KW-0238">DNA-binding</keyword>
<evidence type="ECO:0000313" key="6">
    <source>
        <dbReference type="Proteomes" id="UP001501772"/>
    </source>
</evidence>